<dbReference type="EMBL" id="SMOL01000324">
    <property type="protein sequence ID" value="KAB2620519.1"/>
    <property type="molecule type" value="Genomic_DNA"/>
</dbReference>
<evidence type="ECO:0000313" key="1">
    <source>
        <dbReference type="EMBL" id="KAB2620519.1"/>
    </source>
</evidence>
<gene>
    <name evidence="1" type="ORF">D8674_041930</name>
</gene>
<keyword evidence="2" id="KW-1185">Reference proteome</keyword>
<accession>A0A5N5GY26</accession>
<protein>
    <submittedName>
        <fullName evidence="1">S ribonuclease</fullName>
    </submittedName>
</protein>
<evidence type="ECO:0000313" key="2">
    <source>
        <dbReference type="Proteomes" id="UP000327157"/>
    </source>
</evidence>
<reference evidence="1 2" key="2">
    <citation type="submission" date="2019-11" db="EMBL/GenBank/DDBJ databases">
        <title>A de novo genome assembly of a pear dwarfing rootstock.</title>
        <authorList>
            <person name="Wang F."/>
            <person name="Wang J."/>
            <person name="Li S."/>
            <person name="Zhang Y."/>
            <person name="Fang M."/>
            <person name="Ma L."/>
            <person name="Zhao Y."/>
            <person name="Jiang S."/>
        </authorList>
    </citation>
    <scope>NUCLEOTIDE SEQUENCE [LARGE SCALE GENOMIC DNA]</scope>
    <source>
        <strain evidence="1">S2</strain>
        <tissue evidence="1">Leaf</tissue>
    </source>
</reference>
<proteinExistence type="predicted"/>
<sequence>MERVAIRNKGVQSQIGNIFIVVNRGVPRACYSGKWVQMNDGHLLKTAGGGLGFPSPRRIRSQRCIKFGVFESVGSTISNSSKDKGALIRMVRERRGMTLSTLPWEVGSKKGLFDLSAWGLKITK</sequence>
<dbReference type="AlphaFoldDB" id="A0A5N5GY26"/>
<comment type="caution">
    <text evidence="1">The sequence shown here is derived from an EMBL/GenBank/DDBJ whole genome shotgun (WGS) entry which is preliminary data.</text>
</comment>
<name>A0A5N5GY26_9ROSA</name>
<dbReference type="Proteomes" id="UP000327157">
    <property type="component" value="Unassembled WGS sequence"/>
</dbReference>
<organism evidence="1 2">
    <name type="scientific">Pyrus ussuriensis x Pyrus communis</name>
    <dbReference type="NCBI Taxonomy" id="2448454"/>
    <lineage>
        <taxon>Eukaryota</taxon>
        <taxon>Viridiplantae</taxon>
        <taxon>Streptophyta</taxon>
        <taxon>Embryophyta</taxon>
        <taxon>Tracheophyta</taxon>
        <taxon>Spermatophyta</taxon>
        <taxon>Magnoliopsida</taxon>
        <taxon>eudicotyledons</taxon>
        <taxon>Gunneridae</taxon>
        <taxon>Pentapetalae</taxon>
        <taxon>rosids</taxon>
        <taxon>fabids</taxon>
        <taxon>Rosales</taxon>
        <taxon>Rosaceae</taxon>
        <taxon>Amygdaloideae</taxon>
        <taxon>Maleae</taxon>
        <taxon>Pyrus</taxon>
    </lineage>
</organism>
<reference evidence="1 2" key="1">
    <citation type="submission" date="2019-09" db="EMBL/GenBank/DDBJ databases">
        <authorList>
            <person name="Ou C."/>
        </authorList>
    </citation>
    <scope>NUCLEOTIDE SEQUENCE [LARGE SCALE GENOMIC DNA]</scope>
    <source>
        <strain evidence="1">S2</strain>
        <tissue evidence="1">Leaf</tissue>
    </source>
</reference>